<keyword evidence="3" id="KW-1185">Reference proteome</keyword>
<gene>
    <name evidence="2" type="ORF">BJ122_102161</name>
</gene>
<keyword evidence="1" id="KW-0732">Signal</keyword>
<protein>
    <submittedName>
        <fullName evidence="2">Uncharacterized protein</fullName>
    </submittedName>
</protein>
<dbReference type="OrthoDB" id="8265366at2"/>
<reference evidence="2 3" key="1">
    <citation type="submission" date="2018-06" db="EMBL/GenBank/DDBJ databases">
        <title>Genomic Encyclopedia of Archaeal and Bacterial Type Strains, Phase II (KMG-II): from individual species to whole genera.</title>
        <authorList>
            <person name="Goeker M."/>
        </authorList>
    </citation>
    <scope>NUCLEOTIDE SEQUENCE [LARGE SCALE GENOMIC DNA]</scope>
    <source>
        <strain evidence="2 3">JCM 11668</strain>
    </source>
</reference>
<evidence type="ECO:0000313" key="3">
    <source>
        <dbReference type="Proteomes" id="UP000248148"/>
    </source>
</evidence>
<dbReference type="RefSeq" id="WP_110779585.1">
    <property type="nucleotide sequence ID" value="NZ_QJTI01000002.1"/>
</dbReference>
<dbReference type="EMBL" id="QJTI01000002">
    <property type="protein sequence ID" value="PYF04935.1"/>
    <property type="molecule type" value="Genomic_DNA"/>
</dbReference>
<feature type="chain" id="PRO_5016333381" evidence="1">
    <location>
        <begin position="20"/>
        <end position="93"/>
    </location>
</feature>
<evidence type="ECO:0000313" key="2">
    <source>
        <dbReference type="EMBL" id="PYF04935.1"/>
    </source>
</evidence>
<feature type="signal peptide" evidence="1">
    <location>
        <begin position="1"/>
        <end position="19"/>
    </location>
</feature>
<accession>A0A318TSW0</accession>
<sequence>MSRLLIALSLVLLALPARAADLPVRSKIGKIFAEPETVVVVQERSYTPGQFPVLSLPGYYGRPNSFMYSNYYGSSLIDIYGRLPYACGIYGYC</sequence>
<name>A0A318TSW0_9BRAD</name>
<dbReference type="Proteomes" id="UP000248148">
    <property type="component" value="Unassembled WGS sequence"/>
</dbReference>
<organism evidence="2 3">
    <name type="scientific">Rhodopseudomonas faecalis</name>
    <dbReference type="NCBI Taxonomy" id="99655"/>
    <lineage>
        <taxon>Bacteria</taxon>
        <taxon>Pseudomonadati</taxon>
        <taxon>Pseudomonadota</taxon>
        <taxon>Alphaproteobacteria</taxon>
        <taxon>Hyphomicrobiales</taxon>
        <taxon>Nitrobacteraceae</taxon>
        <taxon>Rhodopseudomonas</taxon>
    </lineage>
</organism>
<comment type="caution">
    <text evidence="2">The sequence shown here is derived from an EMBL/GenBank/DDBJ whole genome shotgun (WGS) entry which is preliminary data.</text>
</comment>
<evidence type="ECO:0000256" key="1">
    <source>
        <dbReference type="SAM" id="SignalP"/>
    </source>
</evidence>
<proteinExistence type="predicted"/>
<dbReference type="AlphaFoldDB" id="A0A318TSW0"/>